<dbReference type="InterPro" id="IPR011008">
    <property type="entry name" value="Dimeric_a/b-barrel"/>
</dbReference>
<keyword evidence="3" id="KW-0479">Metal-binding</keyword>
<evidence type="ECO:0000256" key="5">
    <source>
        <dbReference type="ARBA" id="ARBA00023004"/>
    </source>
</evidence>
<evidence type="ECO:0000256" key="2">
    <source>
        <dbReference type="ARBA" id="ARBA00022559"/>
    </source>
</evidence>
<evidence type="ECO:0000313" key="8">
    <source>
        <dbReference type="Proteomes" id="UP001180487"/>
    </source>
</evidence>
<keyword evidence="5" id="KW-0408">Iron</keyword>
<accession>A0ABU2CEY1</accession>
<dbReference type="NCBIfam" id="TIGR01413">
    <property type="entry name" value="Dyp_perox_fam"/>
    <property type="match status" value="1"/>
</dbReference>
<comment type="caution">
    <text evidence="7">The sequence shown here is derived from an EMBL/GenBank/DDBJ whole genome shotgun (WGS) entry which is preliminary data.</text>
</comment>
<gene>
    <name evidence="7" type="ORF">J2X19_004585</name>
</gene>
<reference evidence="7 8" key="1">
    <citation type="submission" date="2023-07" db="EMBL/GenBank/DDBJ databases">
        <title>Sorghum-associated microbial communities from plants grown in Nebraska, USA.</title>
        <authorList>
            <person name="Schachtman D."/>
        </authorList>
    </citation>
    <scope>NUCLEOTIDE SEQUENCE [LARGE SCALE GENOMIC DNA]</scope>
    <source>
        <strain evidence="7 8">BE313</strain>
    </source>
</reference>
<evidence type="ECO:0000313" key="7">
    <source>
        <dbReference type="EMBL" id="MDR7379889.1"/>
    </source>
</evidence>
<organism evidence="7 8">
    <name type="scientific">Rhodoferax ferrireducens</name>
    <dbReference type="NCBI Taxonomy" id="192843"/>
    <lineage>
        <taxon>Bacteria</taxon>
        <taxon>Pseudomonadati</taxon>
        <taxon>Pseudomonadota</taxon>
        <taxon>Betaproteobacteria</taxon>
        <taxon>Burkholderiales</taxon>
        <taxon>Comamonadaceae</taxon>
        <taxon>Rhodoferax</taxon>
    </lineage>
</organism>
<proteinExistence type="predicted"/>
<dbReference type="GO" id="GO:0004601">
    <property type="term" value="F:peroxidase activity"/>
    <property type="evidence" value="ECO:0007669"/>
    <property type="project" value="UniProtKB-KW"/>
</dbReference>
<dbReference type="InterPro" id="IPR048328">
    <property type="entry name" value="Dyp_perox_C"/>
</dbReference>
<keyword evidence="8" id="KW-1185">Reference proteome</keyword>
<name>A0ABU2CEY1_9BURK</name>
<comment type="cofactor">
    <cofactor evidence="1">
        <name>heme b</name>
        <dbReference type="ChEBI" id="CHEBI:60344"/>
    </cofactor>
</comment>
<dbReference type="EMBL" id="JAVDXT010000005">
    <property type="protein sequence ID" value="MDR7379889.1"/>
    <property type="molecule type" value="Genomic_DNA"/>
</dbReference>
<dbReference type="RefSeq" id="WP_310376778.1">
    <property type="nucleotide sequence ID" value="NZ_JAVDXT010000005.1"/>
</dbReference>
<dbReference type="InterPro" id="IPR006314">
    <property type="entry name" value="Dyp_peroxidase"/>
</dbReference>
<evidence type="ECO:0000256" key="1">
    <source>
        <dbReference type="ARBA" id="ARBA00001970"/>
    </source>
</evidence>
<dbReference type="PANTHER" id="PTHR30521:SF0">
    <property type="entry name" value="DYP-TYPE PEROXIDASE FAMILY PROTEIN"/>
    <property type="match status" value="1"/>
</dbReference>
<evidence type="ECO:0000256" key="4">
    <source>
        <dbReference type="ARBA" id="ARBA00023002"/>
    </source>
</evidence>
<evidence type="ECO:0000256" key="3">
    <source>
        <dbReference type="ARBA" id="ARBA00022723"/>
    </source>
</evidence>
<keyword evidence="4" id="KW-0560">Oxidoreductase</keyword>
<evidence type="ECO:0000259" key="6">
    <source>
        <dbReference type="Pfam" id="PF20628"/>
    </source>
</evidence>
<dbReference type="Pfam" id="PF20628">
    <property type="entry name" value="Dyp_perox_C"/>
    <property type="match status" value="1"/>
</dbReference>
<dbReference type="SUPFAM" id="SSF54909">
    <property type="entry name" value="Dimeric alpha+beta barrel"/>
    <property type="match status" value="1"/>
</dbReference>
<dbReference type="PANTHER" id="PTHR30521">
    <property type="entry name" value="DEFERROCHELATASE/PEROXIDASE"/>
    <property type="match status" value="1"/>
</dbReference>
<dbReference type="Proteomes" id="UP001180487">
    <property type="component" value="Unassembled WGS sequence"/>
</dbReference>
<sequence>MEFAQAGILESVPAHGRYLFFSVTAQATPAVLGFSLQRLAALTDGQAVVVGLGATLVQTLEARVPGLRSMPDFSGHGVHVPSTPLALWCWLRGVAQGALVLQARAIEKALAPAFHLDRVLDGFRHGEPAAEHGRDLTGFEDGTENPEGAEAVAAALQEDGSSFVAVQQWVHNLDAFDALGTDGQNKAMGRRMSDNEELDDAPISAHVKRTAQESFSPEAFVLRRSMPWAVGHQCGLFFVAFGATLDAFEAQMRRMAGQEDGVVDATFSYSKPVSGAYLWCPPVLQGKLDLRQLGL</sequence>
<dbReference type="PROSITE" id="PS51404">
    <property type="entry name" value="DYP_PEROXIDASE"/>
    <property type="match status" value="1"/>
</dbReference>
<feature type="domain" description="Dyp-type peroxidase C-terminal" evidence="6">
    <location>
        <begin position="134"/>
        <end position="283"/>
    </location>
</feature>
<keyword evidence="2 7" id="KW-0575">Peroxidase</keyword>
<protein>
    <submittedName>
        <fullName evidence="7">Iron-dependent peroxidase</fullName>
    </submittedName>
</protein>